<evidence type="ECO:0000259" key="6">
    <source>
        <dbReference type="Pfam" id="PF08281"/>
    </source>
</evidence>
<dbReference type="SUPFAM" id="SSF88659">
    <property type="entry name" value="Sigma3 and sigma4 domains of RNA polymerase sigma factors"/>
    <property type="match status" value="1"/>
</dbReference>
<dbReference type="EMBL" id="QKLU01000003">
    <property type="protein sequence ID" value="PYF75179.1"/>
    <property type="molecule type" value="Genomic_DNA"/>
</dbReference>
<name>A0A318UU56_9SPHI</name>
<dbReference type="PANTHER" id="PTHR43133:SF46">
    <property type="entry name" value="RNA POLYMERASE SIGMA-70 FACTOR ECF SUBFAMILY"/>
    <property type="match status" value="1"/>
</dbReference>
<dbReference type="PANTHER" id="PTHR43133">
    <property type="entry name" value="RNA POLYMERASE ECF-TYPE SIGMA FACTO"/>
    <property type="match status" value="1"/>
</dbReference>
<evidence type="ECO:0000256" key="1">
    <source>
        <dbReference type="ARBA" id="ARBA00010641"/>
    </source>
</evidence>
<dbReference type="InterPro" id="IPR036388">
    <property type="entry name" value="WH-like_DNA-bd_sf"/>
</dbReference>
<dbReference type="InterPro" id="IPR013325">
    <property type="entry name" value="RNA_pol_sigma_r2"/>
</dbReference>
<reference evidence="7 8" key="1">
    <citation type="submission" date="2018-06" db="EMBL/GenBank/DDBJ databases">
        <title>Genomic Encyclopedia of Archaeal and Bacterial Type Strains, Phase II (KMG-II): from individual species to whole genera.</title>
        <authorList>
            <person name="Goeker M."/>
        </authorList>
    </citation>
    <scope>NUCLEOTIDE SEQUENCE [LARGE SCALE GENOMIC DNA]</scope>
    <source>
        <strain evidence="7 8">DSM 27372</strain>
    </source>
</reference>
<comment type="caution">
    <text evidence="7">The sequence shown here is derived from an EMBL/GenBank/DDBJ whole genome shotgun (WGS) entry which is preliminary data.</text>
</comment>
<dbReference type="InterPro" id="IPR013324">
    <property type="entry name" value="RNA_pol_sigma_r3/r4-like"/>
</dbReference>
<dbReference type="InterPro" id="IPR007627">
    <property type="entry name" value="RNA_pol_sigma70_r2"/>
</dbReference>
<accession>A0A318UU56</accession>
<dbReference type="Gene3D" id="1.10.10.10">
    <property type="entry name" value="Winged helix-like DNA-binding domain superfamily/Winged helix DNA-binding domain"/>
    <property type="match status" value="1"/>
</dbReference>
<evidence type="ECO:0000313" key="8">
    <source>
        <dbReference type="Proteomes" id="UP000248198"/>
    </source>
</evidence>
<keyword evidence="4" id="KW-0804">Transcription</keyword>
<proteinExistence type="inferred from homology"/>
<dbReference type="GO" id="GO:0006352">
    <property type="term" value="P:DNA-templated transcription initiation"/>
    <property type="evidence" value="ECO:0007669"/>
    <property type="project" value="InterPro"/>
</dbReference>
<evidence type="ECO:0000259" key="5">
    <source>
        <dbReference type="Pfam" id="PF04542"/>
    </source>
</evidence>
<evidence type="ECO:0000256" key="2">
    <source>
        <dbReference type="ARBA" id="ARBA00023015"/>
    </source>
</evidence>
<dbReference type="OrthoDB" id="659577at2"/>
<dbReference type="Gene3D" id="1.10.1740.10">
    <property type="match status" value="1"/>
</dbReference>
<dbReference type="AlphaFoldDB" id="A0A318UU56"/>
<dbReference type="InterPro" id="IPR014284">
    <property type="entry name" value="RNA_pol_sigma-70_dom"/>
</dbReference>
<dbReference type="Proteomes" id="UP000248198">
    <property type="component" value="Unassembled WGS sequence"/>
</dbReference>
<gene>
    <name evidence="7" type="ORF">B0O44_103629</name>
</gene>
<dbReference type="Pfam" id="PF08281">
    <property type="entry name" value="Sigma70_r4_2"/>
    <property type="match status" value="1"/>
</dbReference>
<evidence type="ECO:0000256" key="3">
    <source>
        <dbReference type="ARBA" id="ARBA00023082"/>
    </source>
</evidence>
<dbReference type="Pfam" id="PF04542">
    <property type="entry name" value="Sigma70_r2"/>
    <property type="match status" value="1"/>
</dbReference>
<dbReference type="RefSeq" id="WP_110830309.1">
    <property type="nucleotide sequence ID" value="NZ_QKLU01000003.1"/>
</dbReference>
<sequence length="185" mass="21533">MEKLGQEIVERFINGDESSFSRIFDVFSTRIWTYFYKNTRSREVTEELVNDAFMRLWEYRANIDPRQGIRNYLYSIAKNLLYSWLRQASRDVKKKAELEQACRSELETADRSAALNASIDLKNLLQKTEELLPEKRRKVFAMSKLLGLSYAEIAVRLSISKETVKDHLSKASQSLSSLNESGDYI</sequence>
<dbReference type="GO" id="GO:0003677">
    <property type="term" value="F:DNA binding"/>
    <property type="evidence" value="ECO:0007669"/>
    <property type="project" value="InterPro"/>
</dbReference>
<dbReference type="InterPro" id="IPR039425">
    <property type="entry name" value="RNA_pol_sigma-70-like"/>
</dbReference>
<keyword evidence="2" id="KW-0805">Transcription regulation</keyword>
<dbReference type="SUPFAM" id="SSF88946">
    <property type="entry name" value="Sigma2 domain of RNA polymerase sigma factors"/>
    <property type="match status" value="1"/>
</dbReference>
<keyword evidence="8" id="KW-1185">Reference proteome</keyword>
<evidence type="ECO:0000256" key="4">
    <source>
        <dbReference type="ARBA" id="ARBA00023163"/>
    </source>
</evidence>
<dbReference type="NCBIfam" id="TIGR02937">
    <property type="entry name" value="sigma70-ECF"/>
    <property type="match status" value="1"/>
</dbReference>
<keyword evidence="3" id="KW-0731">Sigma factor</keyword>
<dbReference type="GO" id="GO:0016987">
    <property type="term" value="F:sigma factor activity"/>
    <property type="evidence" value="ECO:0007669"/>
    <property type="project" value="UniProtKB-KW"/>
</dbReference>
<comment type="similarity">
    <text evidence="1">Belongs to the sigma-70 factor family. ECF subfamily.</text>
</comment>
<protein>
    <submittedName>
        <fullName evidence="7">RNA polymerase sigma-70 factor (ECF subfamily)</fullName>
    </submittedName>
</protein>
<dbReference type="InterPro" id="IPR013249">
    <property type="entry name" value="RNA_pol_sigma70_r4_t2"/>
</dbReference>
<feature type="domain" description="RNA polymerase sigma-70 region 2" evidence="5">
    <location>
        <begin position="29"/>
        <end position="90"/>
    </location>
</feature>
<feature type="domain" description="RNA polymerase sigma factor 70 region 4 type 2" evidence="6">
    <location>
        <begin position="130"/>
        <end position="173"/>
    </location>
</feature>
<organism evidence="7 8">
    <name type="scientific">Pedobacter nutrimenti</name>
    <dbReference type="NCBI Taxonomy" id="1241337"/>
    <lineage>
        <taxon>Bacteria</taxon>
        <taxon>Pseudomonadati</taxon>
        <taxon>Bacteroidota</taxon>
        <taxon>Sphingobacteriia</taxon>
        <taxon>Sphingobacteriales</taxon>
        <taxon>Sphingobacteriaceae</taxon>
        <taxon>Pedobacter</taxon>
    </lineage>
</organism>
<evidence type="ECO:0000313" key="7">
    <source>
        <dbReference type="EMBL" id="PYF75179.1"/>
    </source>
</evidence>